<evidence type="ECO:0000313" key="1">
    <source>
        <dbReference type="EMBL" id="CAB4127125.1"/>
    </source>
</evidence>
<proteinExistence type="predicted"/>
<accession>A0A6J5LM73</accession>
<reference evidence="2" key="1">
    <citation type="submission" date="2020-04" db="EMBL/GenBank/DDBJ databases">
        <authorList>
            <person name="Chiriac C."/>
            <person name="Salcher M."/>
            <person name="Ghai R."/>
            <person name="Kavagutti S V."/>
        </authorList>
    </citation>
    <scope>NUCLEOTIDE SEQUENCE</scope>
</reference>
<protein>
    <recommendedName>
        <fullName evidence="3">DUF2800 domain-containing protein</fullName>
    </recommendedName>
</protein>
<dbReference type="InterPro" id="IPR021229">
    <property type="entry name" value="DUF2800"/>
</dbReference>
<name>A0A6J5LM73_9CAUD</name>
<gene>
    <name evidence="2" type="ORF">UFOVP254_4</name>
    <name evidence="1" type="ORF">UFOVP76_49</name>
</gene>
<sequence length="430" mass="47451">MSHDKLSPSARHRWGACAAAPREEAKYPEQPSGPAAIDGTHSHTLLETCLKDGLSAFDYRGHEMKDHEGYFIVDDERAKRVDVAVEYVQRRINDLLVQGAVPTLKTEEKVDPHYLVRRNDMSGTVDIQIIGGGVWEICDYKDGMADAWDSAILQMEQYAVGALAGLQIPINLPYPVSTVRLTVIQPKLAARGIDAIRSKDYTVQQIIEDVLPRLAMEAGRTDDPEAPFTPGESQCKYCRAKGACPALAGQVMKEINVMFSPVDIAQQSADKDPTVMSDDQLRQIQEAAPLMRQLLDGVEEEILRRLKAGQPVVGFKLVNGKGSRAWALKDGEMAEKLIKMGIPKSSVYVTKLVSPAQAEKLVWEKTKGGEKVKVQLTDRQLKTMEQEYVVKMAGKLTVAPESDSRPAIVMNAAPMFSAVEETPALPDWLK</sequence>
<organism evidence="2">
    <name type="scientific">uncultured Caudovirales phage</name>
    <dbReference type="NCBI Taxonomy" id="2100421"/>
    <lineage>
        <taxon>Viruses</taxon>
        <taxon>Duplodnaviria</taxon>
        <taxon>Heunggongvirae</taxon>
        <taxon>Uroviricota</taxon>
        <taxon>Caudoviricetes</taxon>
        <taxon>Peduoviridae</taxon>
        <taxon>Maltschvirus</taxon>
        <taxon>Maltschvirus maltsch</taxon>
    </lineage>
</organism>
<dbReference type="Pfam" id="PF10926">
    <property type="entry name" value="DUF2800"/>
    <property type="match status" value="1"/>
</dbReference>
<dbReference type="EMBL" id="LR796204">
    <property type="protein sequence ID" value="CAB4127125.1"/>
    <property type="molecule type" value="Genomic_DNA"/>
</dbReference>
<dbReference type="EMBL" id="LR796269">
    <property type="protein sequence ID" value="CAB4132849.1"/>
    <property type="molecule type" value="Genomic_DNA"/>
</dbReference>
<evidence type="ECO:0008006" key="3">
    <source>
        <dbReference type="Google" id="ProtNLM"/>
    </source>
</evidence>
<evidence type="ECO:0000313" key="2">
    <source>
        <dbReference type="EMBL" id="CAB4132849.1"/>
    </source>
</evidence>